<dbReference type="Proteomes" id="UP000297693">
    <property type="component" value="Unassembled WGS sequence"/>
</dbReference>
<gene>
    <name evidence="1" type="ORF">EHQ58_09060</name>
</gene>
<keyword evidence="2" id="KW-1185">Reference proteome</keyword>
<dbReference type="EMBL" id="RQGD01000024">
    <property type="protein sequence ID" value="TGL59382.1"/>
    <property type="molecule type" value="Genomic_DNA"/>
</dbReference>
<dbReference type="Gene3D" id="2.60.120.200">
    <property type="match status" value="1"/>
</dbReference>
<sequence length="269" mass="29771">MTVQCQKGENENSEFFNWFGLVSLAYQSGTTIVCTQEQLQKVQAGRSFTTGFESLDDVSKFYSVPLNYQSAATHSLSTEQKVSGSYSHKATIFKIGPTCGYPMNCNHRGYPTIQLHKLNAGGFKTPVLIEFSVYLDMPLSSTSDWFSFATYSADASDDWKRVVLINTDFKNKAFLMHVPLHNQSNLTYQNPSLTFPGKQWVKMKTCLNLDPNGGEAKVWQDEVLVSTSNVSGGCGVLEQAHFGLYASPTLSTGTVYNDDLTITEVNVCP</sequence>
<proteinExistence type="predicted"/>
<reference evidence="1" key="1">
    <citation type="journal article" date="2019" name="PLoS Negl. Trop. Dis.">
        <title>Revisiting the worldwide diversity of Leptospira species in the environment.</title>
        <authorList>
            <person name="Vincent A.T."/>
            <person name="Schiettekatte O."/>
            <person name="Bourhy P."/>
            <person name="Veyrier F.J."/>
            <person name="Picardeau M."/>
        </authorList>
    </citation>
    <scope>NUCLEOTIDE SEQUENCE [LARGE SCALE GENOMIC DNA]</scope>
    <source>
        <strain evidence="1">201702476</strain>
    </source>
</reference>
<protein>
    <submittedName>
        <fullName evidence="1">Polysaccharide lyase</fullName>
    </submittedName>
</protein>
<dbReference type="AlphaFoldDB" id="A0A4R9K123"/>
<evidence type="ECO:0000313" key="1">
    <source>
        <dbReference type="EMBL" id="TGL59382.1"/>
    </source>
</evidence>
<organism evidence="1 2">
    <name type="scientific">Leptospira ognonensis</name>
    <dbReference type="NCBI Taxonomy" id="2484945"/>
    <lineage>
        <taxon>Bacteria</taxon>
        <taxon>Pseudomonadati</taxon>
        <taxon>Spirochaetota</taxon>
        <taxon>Spirochaetia</taxon>
        <taxon>Leptospirales</taxon>
        <taxon>Leptospiraceae</taxon>
        <taxon>Leptospira</taxon>
    </lineage>
</organism>
<dbReference type="GO" id="GO:0016829">
    <property type="term" value="F:lyase activity"/>
    <property type="evidence" value="ECO:0007669"/>
    <property type="project" value="UniProtKB-KW"/>
</dbReference>
<keyword evidence="1" id="KW-0456">Lyase</keyword>
<accession>A0A4R9K123</accession>
<name>A0A4R9K123_9LEPT</name>
<comment type="caution">
    <text evidence="1">The sequence shown here is derived from an EMBL/GenBank/DDBJ whole genome shotgun (WGS) entry which is preliminary data.</text>
</comment>
<evidence type="ECO:0000313" key="2">
    <source>
        <dbReference type="Proteomes" id="UP000297693"/>
    </source>
</evidence>